<dbReference type="Proteomes" id="UP000245872">
    <property type="component" value="Chromosome"/>
</dbReference>
<gene>
    <name evidence="1" type="ORF">DK880_00656</name>
</gene>
<name>A0A2Z3LIT9_9BACT</name>
<sequence length="68" mass="7523">MDAIIGNGSVEAIHGTASIRTYYKGRLAFHILCIYLKPCNSTIGKACSKIDKDRNREIAIGKGFLFFN</sequence>
<proteinExistence type="predicted"/>
<dbReference type="KEGG" id="cher:DK880_00656"/>
<protein>
    <submittedName>
        <fullName evidence="1">Uncharacterized protein</fullName>
    </submittedName>
</protein>
<keyword evidence="2" id="KW-1185">Reference proteome</keyword>
<reference evidence="1 2" key="1">
    <citation type="submission" date="2018-05" db="EMBL/GenBank/DDBJ databases">
        <title>Candidatus Cardinium hertigii Genome Assembly.</title>
        <authorList>
            <person name="Showmaker K.C."/>
            <person name="Walden K.O."/>
            <person name="Fields C.J."/>
            <person name="Lambert K.N."/>
            <person name="Hudson M.E."/>
        </authorList>
    </citation>
    <scope>NUCLEOTIDE SEQUENCE [LARGE SCALE GENOMIC DNA]</scope>
    <source>
        <strain evidence="2">cHgTN10</strain>
    </source>
</reference>
<accession>A0A2Z3LIT9</accession>
<evidence type="ECO:0000313" key="1">
    <source>
        <dbReference type="EMBL" id="AWN81970.1"/>
    </source>
</evidence>
<evidence type="ECO:0000313" key="2">
    <source>
        <dbReference type="Proteomes" id="UP000245872"/>
    </source>
</evidence>
<dbReference type="RefSeq" id="WP_109997372.1">
    <property type="nucleotide sequence ID" value="NZ_CP029619.1"/>
</dbReference>
<dbReference type="AlphaFoldDB" id="A0A2Z3LIT9"/>
<organism evidence="1 2">
    <name type="scientific">Candidatus Cardinium hertigii</name>
    <dbReference type="NCBI Taxonomy" id="247481"/>
    <lineage>
        <taxon>Bacteria</taxon>
        <taxon>Pseudomonadati</taxon>
        <taxon>Bacteroidota</taxon>
        <taxon>Cytophagia</taxon>
        <taxon>Cytophagales</taxon>
        <taxon>Amoebophilaceae</taxon>
        <taxon>Candidatus Cardinium</taxon>
    </lineage>
</organism>
<dbReference type="EMBL" id="CP029619">
    <property type="protein sequence ID" value="AWN81970.1"/>
    <property type="molecule type" value="Genomic_DNA"/>
</dbReference>